<dbReference type="PANTHER" id="PTHR10457">
    <property type="entry name" value="MEVALONATE KINASE/GALACTOKINASE"/>
    <property type="match status" value="1"/>
</dbReference>
<organism evidence="4 5">
    <name type="scientific">Dictyostelium purpureum</name>
    <name type="common">Slime mold</name>
    <dbReference type="NCBI Taxonomy" id="5786"/>
    <lineage>
        <taxon>Eukaryota</taxon>
        <taxon>Amoebozoa</taxon>
        <taxon>Evosea</taxon>
        <taxon>Eumycetozoa</taxon>
        <taxon>Dictyostelia</taxon>
        <taxon>Dictyosteliales</taxon>
        <taxon>Dictyosteliaceae</taxon>
        <taxon>Dictyostelium</taxon>
    </lineage>
</organism>
<dbReference type="VEuPathDB" id="AmoebaDB:DICPUDRAFT_47540"/>
<dbReference type="EMBL" id="GL871049">
    <property type="protein sequence ID" value="EGC35733.1"/>
    <property type="molecule type" value="Genomic_DNA"/>
</dbReference>
<dbReference type="GO" id="GO:0005829">
    <property type="term" value="C:cytosol"/>
    <property type="evidence" value="ECO:0000318"/>
    <property type="project" value="GO_Central"/>
</dbReference>
<reference evidence="5" key="1">
    <citation type="journal article" date="2011" name="Genome Biol.">
        <title>Comparative genomics of the social amoebae Dictyostelium discoideum and Dictyostelium purpureum.</title>
        <authorList>
            <consortium name="US DOE Joint Genome Institute (JGI-PGF)"/>
            <person name="Sucgang R."/>
            <person name="Kuo A."/>
            <person name="Tian X."/>
            <person name="Salerno W."/>
            <person name="Parikh A."/>
            <person name="Feasley C.L."/>
            <person name="Dalin E."/>
            <person name="Tu H."/>
            <person name="Huang E."/>
            <person name="Barry K."/>
            <person name="Lindquist E."/>
            <person name="Shapiro H."/>
            <person name="Bruce D."/>
            <person name="Schmutz J."/>
            <person name="Salamov A."/>
            <person name="Fey P."/>
            <person name="Gaudet P."/>
            <person name="Anjard C."/>
            <person name="Babu M.M."/>
            <person name="Basu S."/>
            <person name="Bushmanova Y."/>
            <person name="van der Wel H."/>
            <person name="Katoh-Kurasawa M."/>
            <person name="Dinh C."/>
            <person name="Coutinho P.M."/>
            <person name="Saito T."/>
            <person name="Elias M."/>
            <person name="Schaap P."/>
            <person name="Kay R.R."/>
            <person name="Henrissat B."/>
            <person name="Eichinger L."/>
            <person name="Rivero F."/>
            <person name="Putnam N.H."/>
            <person name="West C.M."/>
            <person name="Loomis W.F."/>
            <person name="Chisholm R.L."/>
            <person name="Shaulsky G."/>
            <person name="Strassmann J.E."/>
            <person name="Queller D.C."/>
            <person name="Kuspa A."/>
            <person name="Grigoriev I.V."/>
        </authorList>
    </citation>
    <scope>NUCLEOTIDE SEQUENCE [LARGE SCALE GENOMIC DNA]</scope>
    <source>
        <strain evidence="5">QSDP1</strain>
    </source>
</reference>
<dbReference type="GO" id="GO:0005524">
    <property type="term" value="F:ATP binding"/>
    <property type="evidence" value="ECO:0007669"/>
    <property type="project" value="UniProtKB-KW"/>
</dbReference>
<dbReference type="FunCoup" id="F0ZJZ7">
    <property type="interactions" value="576"/>
</dbReference>
<proteinExistence type="predicted"/>
<evidence type="ECO:0000256" key="1">
    <source>
        <dbReference type="ARBA" id="ARBA00022741"/>
    </source>
</evidence>
<dbReference type="OrthoDB" id="17364at2759"/>
<dbReference type="KEGG" id="dpp:DICPUDRAFT_47540"/>
<evidence type="ECO:0000313" key="4">
    <source>
        <dbReference type="EMBL" id="EGC35733.1"/>
    </source>
</evidence>
<dbReference type="GO" id="GO:0004335">
    <property type="term" value="F:galactokinase activity"/>
    <property type="evidence" value="ECO:0000318"/>
    <property type="project" value="GO_Central"/>
</dbReference>
<dbReference type="InterPro" id="IPR006204">
    <property type="entry name" value="GHMP_kinase_N_dom"/>
</dbReference>
<dbReference type="InterPro" id="IPR020568">
    <property type="entry name" value="Ribosomal_Su5_D2-typ_SF"/>
</dbReference>
<dbReference type="InterPro" id="IPR014721">
    <property type="entry name" value="Ribsml_uS5_D2-typ_fold_subgr"/>
</dbReference>
<dbReference type="Pfam" id="PF00288">
    <property type="entry name" value="GHMP_kinases_N"/>
    <property type="match status" value="1"/>
</dbReference>
<evidence type="ECO:0000259" key="3">
    <source>
        <dbReference type="Pfam" id="PF00288"/>
    </source>
</evidence>
<dbReference type="Proteomes" id="UP000001064">
    <property type="component" value="Unassembled WGS sequence"/>
</dbReference>
<dbReference type="PANTHER" id="PTHR10457:SF26">
    <property type="entry name" value="CALMODULIN"/>
    <property type="match status" value="1"/>
</dbReference>
<keyword evidence="2" id="KW-0067">ATP-binding</keyword>
<dbReference type="eggNOG" id="ENOG502RAS2">
    <property type="taxonomic scope" value="Eukaryota"/>
</dbReference>
<keyword evidence="1" id="KW-0547">Nucleotide-binding</keyword>
<evidence type="ECO:0000256" key="2">
    <source>
        <dbReference type="ARBA" id="ARBA00022840"/>
    </source>
</evidence>
<dbReference type="GeneID" id="10500937"/>
<sequence>MIKNEDNSIDNSLYRSLDLNEIDTKLYNFSIGIVTATNQKQQNNNKNNLQISNRNYGINKLNLEINFEKLDIHSSNDATCLNIDNNSILNNSNSYDYVLEESNQNHQITKTILKSLNFLNNNYPTIYNQFKQHQQQSLNINFNENHGYLSSFTYFNNNDDNNNNNNFNSYHLNYNDLTFNNISNYGLIKLFIDKSRENGTSSQVIEYQLSLLYSVAIIYWLIISQTIQQQSSDILSKSLLYRISLHRIQNYILSLSEQDYCCLLKAFEVSNGLLDSDHLFLDYINDIKSINQQQLSCFEKLKVSPSIDTIALELYFSEHSNTIDSELMNETIENVIKKRDTKVSWYMGSVRLDSCYERDQLKKALSIDDVTERRYATYQVIKRFDPLIEEFNSIRLSNQFREDASIEHQPKSFKKNIVVGRESRAFSNQATLFASSTMVEIDRVTREIIKDIATSLDKQYFNSLFEKQFSQMKNNKLNSFRLKLLEPIKHLLASIGRFSSLSSKRVQSITQIHGAIIQLKETLTIVHGKCYQMIDEFNTRSTNLHAEGSTRTLNLSQSNNFIQLYRFIDNLYARGYGIVWGHLYRLEEHVLGSRKEYSTYSVLLQRPSMSGSERFRTNDLEPKPEQEESLQKLIRIGGENIHMSPSNCWVEHCTDLIEAVPLFIYERTHVIDGKSTTVFEVDQEGLELTIRSLADPWSKNIKITMDTEHLALAREFLVLSDQELSSNAQSLLDQYPNLEKEFIYRNLLINQKDQIIKLALHLENEFNSNINKIEQNIELNWKNSKFITRLESFKEFLLNQSISLEKKSKSINLSSINQNKLSEFKYYSLKKQRNLPAFHLLTTEAPGLVEGFIQAVLEEEMCLKNIVEHHHLEAQVKEKQNQFRNELLTIGKKVIEEFNYQPIVEQRMNQLKISNTSAILSIISDNIIIQKQVSLLAVLYQLDQIDTLLKNNTFSLEEAIKHEPKGVIKILENNLNYNEFEKKGIEFIYHQNKTDKELSLFSSSMDEVGNVIKTTQPYKNELQAFIHWEARLKLLDNLDKERPELFLSNRLNKFHRNHTSLSLTTARRSVVSENSLLDQMNNPMFSYSCGAIISKDASIRPSGMRKRYHFVYGPSRVNLGKDERKSVETWPQFVGVTDPLCAKHAFDFYSLINHNPIIRTITAAENLKVSENQNTALTRSIRNVQALFVERLGVGDIEDLAYQFNQRGGLAVALHKESEGFSGANPTAGYCIPKDLLFKLFVVTHQDSRKLSMIGIPCHLHTMIIQMMIEISSRQWQFQTNGEWENWAAKQFTEGTNNSLLKKFCGQFSDDVSKYMEKYIQVTGGIVVLHVSKLCQILGKTGIPSPLVNWQKDLHSALWSFWAEKKITLGGEQVNRSLVFPLTLSIPDSGNQAIALNPNCKGLPSEDKLRVHMFGVYKGDDDQKPPPDVRFAWVMRAFMILSGHYKEVALSLDEEGQLIARLSWLGFNPTSNHPEDIEARRYLAQQFLNCNDFDQSNKEHKEMISKLKERFPPHSTVGDITVTTVPGVDSEDLLGFSAETLHLLGDDATEALEYLKSKGISIDQLKANAQLHRQFIDEWIPLCNLPENERDEIKREIGGKIHPLVLRLRGPGNDFFKDLQGQDVVVFSITHPQLLELNPATLRDLMIIGRPNSSLCALDFVSQGRHRCWFERDVMLWYASCLSIDSNGVYMTGTDTWRNRKVNGRKSIYRSFGWGKDQYQPFLGTDLREEVYRQEDRAIMCFEYLENIYNSTDDKETLELIDKFNFVMYGKNFIVPTLVENKSNSLFGNLENEIELLIQYEQRVLLANRSRKRDFIISKSLQQLIDKPNVSTISPIHWLSIGGYLLLNGATSKFQTRVLTMIQNSYQKINNLIKFFNESNAKEVEYDLSVSSLFDQQSQIKELIIQQLAPSKIQLKDRKGKMFSVKASEEHVETGVTRRKELLLQSKKNQMMKSKTNGFNSLKNSISHSSLTSIKTMLLIPIHENIKKLNYYLLNIGNSNNNLNSSSSSISLQSTSIENSFEKINYLIGQIYQLSTNVLESLVHLILMNNSNTINEKQTLLKLISELCINGNEIDIKVWDQLVGTYESFGKITPLYQESHNNLSYDDHIEVISIISEVLSTLLLFEKTGTYLSLESNEYNDQVVWRSLAEFFAKTIDDHYSEYTPWTLDPKRYSLFQVNFDEVGVMLEGKREEQFKIYWSSHRNLYEYIRLLIINKTSLINQVTINNLTIQLSDLSASTNSGISNTSNTSSASSNIYSCIDLLLGKTFICPTDQTEQDNVIIRAIGALAPNHYELLWRSYNQLREIVFIKNDGFQPPRVFAIPIDPYLEETLDASNKVNHCYLSPVGRTHYASSLMEGPTLKDNLFITRDGHFIEEESSKQRVLTINDAFYWINETQYRFYLKNYLLMSDQSIEIRVKNDYQSKVLLPTKGVLIASRFVHPIAIGSVITLHHHRLEPTISNSGYPTTDKSPFLYEMTYNKSLYPLIFNEKSKVLLPPEIDWLQIETVEHFKQNPNQYQELMKKIEARLLPFVHQYPIIIVKGAAESGARNLSRFDLLENQDSGTGEISKKVLQDACDFILNISKSQNVVIQRAIISSPLFWMSHNSVKKMVERQINDYGVALELNRHPKDSIYGTLRIILSSSTAKSNSQQDLDNIENWKASHPITLNSLQIATNVGRQGQLELLTKEMIKPQLSDSFIKGLEDAGKLVMSAMSSFGPTYWNKPIELYDQSFKSYHERFPSVNEFDALGTPIWWPRYLMLDFIPEPVWVKKGTDQIIDYYRIIDISIPPTTENVSDSLIDNSICPVTYLLKDLKTGEEFEGEVKGMKFWHLEPNVGIGLWTNVAKRQIELYKNKQTQQIDWSNVGDNDRIVISNMLNVGRKFVSTLSKSLLAQIKSTILNFDDKQYQHSDLSNSLSSGYNIGTQSQSGSNKRPSITIINDQQHKDQNSQISKDLIDNIKSSSTLNHLKDNPEEFINNGIKLCKNYLKNNLDKYHIEIDNYLYSIVNDDNSMDDKLNLYLKRIVERYFDSVISQDLTPYVEIISPDREEMKMGDGSIWIEPYIKHPNTFAVITGKATLMNHHFYPFFQSFQLKINSLYSEDSFPLNVIGINKDWIKYNSDEGYAYVTRCQVLSRERCPTILEFNVPSNISLKLSSCFILELDNTELGEETNLHQSISDELKKHNVFIMNDYSKSLERCDDKYWLKSNIPKWFQNGEIKTNQSIACIHLGEILTERDITKKVEKQAPELDLLDLNLVSHSQVERGVILQPKSNTTESEGVEYFAPPNAIKKAVQNLMQKLDSNDSSSSEEYIISPFIDSVKTKSDNRRIIVRINACIGGLTTISIVKAGSPEELIISPGVRGSKWVMVSEVLNDLPISIKKKDWISWANIAHSILSEIELPIVGIDMILCHDTIKQCYTPYILEANSRPGSLIMAEQLFFKDGDDMNAEFESCHMSTPISTYFWCMVLRNCHLSIESMKKILSPIILKERYCKFDSKNPSSRSIKNDELELLNDRQTTITELLDNAVNQHQFNSKLRSVLIGSNGRDRVFMGHSDFLGLGGFTVDSNTINEILCVAQISSENINHHPAGTITLSNENENFQVSQFSIDDDVLKPFNRHHSARSQEPLWDPISWENYIKSLLAYLFLKRDEFPKQVVNDLTSLKSKGLSLSLHFSNKGMLGLGYTGGVSSSSALTGAVILALNYLFDWNLTKEQMASTDYAEYFMGKSGGASDKTAQLFSKKGKISIIGSIPERFIKSIKFPDEILVIMAESSIPRLTSLAGRRWIADNIENKFIKNNSVDMIFHWANQIMKSFGSMVCVDSIEILKDKLSNPNEIEKTSQLTDLTDIELKKLYLSISKNNLLRDLSADGEIENQFPELKNNRLKRYQYIYKLLLLLPEHKRGKNDQEFWNRKSILYVLSELERGIVYQQIICFLNQNNNKKQKKQLVKDLMTIVKTAHDGDKQLLDYRDGFKETKWVDNFNNNIDNVTINNWIKEIDKYLLPSSLKTNTSLSGSSSIPTMKSSLSFSKEFGIDDKFNLFYFLNNPNTHSIELSLKMGGFQRSLPDFDDLADELYSTFKEKAALRVAAAGLGGNVCIHVYYKKINSVIDWISKRNFNVRKIDFPGPPTQSIFQ</sequence>
<dbReference type="GO" id="GO:0006012">
    <property type="term" value="P:galactose metabolic process"/>
    <property type="evidence" value="ECO:0000318"/>
    <property type="project" value="GO_Central"/>
</dbReference>
<name>F0ZJZ7_DICPU</name>
<dbReference type="Gene3D" id="3.30.230.10">
    <property type="match status" value="1"/>
</dbReference>
<evidence type="ECO:0000313" key="5">
    <source>
        <dbReference type="Proteomes" id="UP000001064"/>
    </source>
</evidence>
<keyword evidence="5" id="KW-1185">Reference proteome</keyword>
<dbReference type="SUPFAM" id="SSF54211">
    <property type="entry name" value="Ribosomal protein S5 domain 2-like"/>
    <property type="match status" value="1"/>
</dbReference>
<protein>
    <recommendedName>
        <fullName evidence="3">GHMP kinase N-terminal domain-containing protein</fullName>
    </recommendedName>
</protein>
<dbReference type="OMA" id="PLCAKHA"/>
<dbReference type="InParanoid" id="F0ZJZ7"/>
<feature type="domain" description="GHMP kinase N-terminal" evidence="3">
    <location>
        <begin position="3683"/>
        <end position="3737"/>
    </location>
</feature>
<gene>
    <name evidence="4" type="ORF">DICPUDRAFT_47540</name>
</gene>
<dbReference type="RefSeq" id="XP_003287736.1">
    <property type="nucleotide sequence ID" value="XM_003287688.1"/>
</dbReference>
<accession>F0ZJZ7</accession>